<name>A0AAE0QI04_9TELE</name>
<dbReference type="EMBL" id="JAUCMX010000016">
    <property type="protein sequence ID" value="KAK3520481.1"/>
    <property type="molecule type" value="Genomic_DNA"/>
</dbReference>
<evidence type="ECO:0000256" key="1">
    <source>
        <dbReference type="SAM" id="MobiDB-lite"/>
    </source>
</evidence>
<protein>
    <submittedName>
        <fullName evidence="2">Uncharacterized protein</fullName>
    </submittedName>
</protein>
<proteinExistence type="predicted"/>
<feature type="region of interest" description="Disordered" evidence="1">
    <location>
        <begin position="1"/>
        <end position="30"/>
    </location>
</feature>
<feature type="compositionally biased region" description="Basic residues" evidence="1">
    <location>
        <begin position="8"/>
        <end position="19"/>
    </location>
</feature>
<evidence type="ECO:0000313" key="2">
    <source>
        <dbReference type="EMBL" id="KAK3520481.1"/>
    </source>
</evidence>
<accession>A0AAE0QI04</accession>
<comment type="caution">
    <text evidence="2">The sequence shown here is derived from an EMBL/GenBank/DDBJ whole genome shotgun (WGS) entry which is preliminary data.</text>
</comment>
<dbReference type="Proteomes" id="UP001274896">
    <property type="component" value="Unassembled WGS sequence"/>
</dbReference>
<keyword evidence="3" id="KW-1185">Reference proteome</keyword>
<reference evidence="2" key="1">
    <citation type="submission" date="2023-06" db="EMBL/GenBank/DDBJ databases">
        <title>Male Hemibagrus guttatus genome.</title>
        <authorList>
            <person name="Bian C."/>
        </authorList>
    </citation>
    <scope>NUCLEOTIDE SEQUENCE</scope>
    <source>
        <strain evidence="2">Male_cb2023</strain>
        <tissue evidence="2">Muscle</tissue>
    </source>
</reference>
<organism evidence="2 3">
    <name type="scientific">Hemibagrus guttatus</name>
    <dbReference type="NCBI Taxonomy" id="175788"/>
    <lineage>
        <taxon>Eukaryota</taxon>
        <taxon>Metazoa</taxon>
        <taxon>Chordata</taxon>
        <taxon>Craniata</taxon>
        <taxon>Vertebrata</taxon>
        <taxon>Euteleostomi</taxon>
        <taxon>Actinopterygii</taxon>
        <taxon>Neopterygii</taxon>
        <taxon>Teleostei</taxon>
        <taxon>Ostariophysi</taxon>
        <taxon>Siluriformes</taxon>
        <taxon>Bagridae</taxon>
        <taxon>Hemibagrus</taxon>
    </lineage>
</organism>
<sequence>MAEENYKYRRMTSSRRRSCKNTQGLDHSSVEGDISSATSTLFLCLASAEPCIVQGLIPREISSGFWKY</sequence>
<dbReference type="AlphaFoldDB" id="A0AAE0QI04"/>
<gene>
    <name evidence="2" type="ORF">QTP70_024105</name>
</gene>
<evidence type="ECO:0000313" key="3">
    <source>
        <dbReference type="Proteomes" id="UP001274896"/>
    </source>
</evidence>